<proteinExistence type="predicted"/>
<dbReference type="InterPro" id="IPR012340">
    <property type="entry name" value="NA-bd_OB-fold"/>
</dbReference>
<dbReference type="Proteomes" id="UP000008152">
    <property type="component" value="Chromosome I"/>
</dbReference>
<name>A7N1Q0_VIBC1</name>
<dbReference type="EMBL" id="CP000789">
    <property type="protein sequence ID" value="ABU72267.1"/>
    <property type="molecule type" value="Genomic_DNA"/>
</dbReference>
<evidence type="ECO:0000313" key="1">
    <source>
        <dbReference type="EMBL" id="ABU72267.1"/>
    </source>
</evidence>
<dbReference type="AlphaFoldDB" id="A7N1Q0"/>
<dbReference type="PATRIC" id="fig|338187.36.peg.3244"/>
<evidence type="ECO:0008006" key="3">
    <source>
        <dbReference type="Google" id="ProtNLM"/>
    </source>
</evidence>
<evidence type="ECO:0000313" key="2">
    <source>
        <dbReference type="Proteomes" id="UP000008152"/>
    </source>
</evidence>
<sequence>MKRCGDPSASECMLLCAETDDESESVLLTPERAMPAGVRIV</sequence>
<dbReference type="Gene3D" id="2.40.50.140">
    <property type="entry name" value="Nucleic acid-binding proteins"/>
    <property type="match status" value="1"/>
</dbReference>
<protein>
    <recommendedName>
        <fullName evidence="3">tRNA-binding domain-containing protein</fullName>
    </recommendedName>
</protein>
<accession>A7N1Q0</accession>
<reference evidence="1 2" key="1">
    <citation type="submission" date="2007-08" db="EMBL/GenBank/DDBJ databases">
        <authorList>
            <consortium name="The Vibrio harveyi Genome Sequencing Project"/>
            <person name="Bassler B."/>
            <person name="Clifton S.W."/>
            <person name="Fulton L."/>
            <person name="Delehaunty K."/>
            <person name="Fronick C."/>
            <person name="Harrison M."/>
            <person name="Markivic C."/>
            <person name="Fulton R."/>
            <person name="Tin-Wollam A.-M."/>
            <person name="Shah N."/>
            <person name="Pepin K."/>
            <person name="Nash W."/>
            <person name="Thiruvilangam P."/>
            <person name="Bhonagiri V."/>
            <person name="Waters C."/>
            <person name="Tu K.C."/>
            <person name="Irgon J."/>
            <person name="Wilson R.K."/>
        </authorList>
    </citation>
    <scope>NUCLEOTIDE SEQUENCE [LARGE SCALE GENOMIC DNA]</scope>
    <source>
        <strain evidence="2">ATCC BAA-1116 / BB120</strain>
    </source>
</reference>
<dbReference type="KEGG" id="vha:VIBHAR_03319"/>
<organism evidence="1 2">
    <name type="scientific">Vibrio campbellii (strain ATCC BAA-1116)</name>
    <dbReference type="NCBI Taxonomy" id="2902295"/>
    <lineage>
        <taxon>Bacteria</taxon>
        <taxon>Pseudomonadati</taxon>
        <taxon>Pseudomonadota</taxon>
        <taxon>Gammaproteobacteria</taxon>
        <taxon>Vibrionales</taxon>
        <taxon>Vibrionaceae</taxon>
        <taxon>Vibrio</taxon>
    </lineage>
</organism>
<gene>
    <name evidence="1" type="ordered locus">VIBHAR_03319</name>
</gene>